<keyword evidence="6" id="KW-0067">ATP-binding</keyword>
<keyword evidence="7" id="KW-0829">Tyrosine-protein kinase</keyword>
<evidence type="ECO:0000313" key="11">
    <source>
        <dbReference type="EMBL" id="PYZ96013.1"/>
    </source>
</evidence>
<accession>A0A2W0H2J7</accession>
<sequence length="247" mass="27488">MTIRDSAERDVETLARRRKQKDQLTDKQRSLIAYHSQKSPVTEQFRTLRTNIQFASVDKNIKKILIASSGPAEGKSTVIANLGVVLAQQGNRVLLVDSDMRKPTVHFTFQLNNTMGLTSVLTRSKRFLDVVQNSGIEDLDVLSSGPVPPNPSELLGSKAMARFLDEADQQYDYILFDAPPVNLVTDAQVLSSLTDGVIFVLRSGKTERETAVKAVNALKKANANVIGTVLNDRKMDDNSYYYYYGEN</sequence>
<dbReference type="OrthoDB" id="9794577at2"/>
<keyword evidence="12" id="KW-1185">Reference proteome</keyword>
<dbReference type="NCBIfam" id="TIGR01007">
    <property type="entry name" value="eps_fam"/>
    <property type="match status" value="1"/>
</dbReference>
<keyword evidence="3" id="KW-0808">Transferase</keyword>
<feature type="domain" description="AAA" evidence="10">
    <location>
        <begin position="66"/>
        <end position="203"/>
    </location>
</feature>
<dbReference type="Pfam" id="PF13614">
    <property type="entry name" value="AAA_31"/>
    <property type="match status" value="1"/>
</dbReference>
<dbReference type="InterPro" id="IPR050445">
    <property type="entry name" value="Bact_polysacc_biosynth/exp"/>
</dbReference>
<evidence type="ECO:0000256" key="1">
    <source>
        <dbReference type="ARBA" id="ARBA00007316"/>
    </source>
</evidence>
<dbReference type="GO" id="GO:0004715">
    <property type="term" value="F:non-membrane spanning protein tyrosine kinase activity"/>
    <property type="evidence" value="ECO:0007669"/>
    <property type="project" value="UniProtKB-EC"/>
</dbReference>
<dbReference type="InterPro" id="IPR005702">
    <property type="entry name" value="Wzc-like_C"/>
</dbReference>
<gene>
    <name evidence="11" type="ORF">CR205_16715</name>
</gene>
<reference evidence="11 12" key="1">
    <citation type="submission" date="2017-10" db="EMBL/GenBank/DDBJ databases">
        <title>Bacillus sp. nov., a halophilic bacterium isolated from a Yangshapao Lake.</title>
        <authorList>
            <person name="Wang H."/>
        </authorList>
    </citation>
    <scope>NUCLEOTIDE SEQUENCE [LARGE SCALE GENOMIC DNA]</scope>
    <source>
        <strain evidence="11 12">YSP-3</strain>
    </source>
</reference>
<comment type="caution">
    <text evidence="11">The sequence shown here is derived from an EMBL/GenBank/DDBJ whole genome shotgun (WGS) entry which is preliminary data.</text>
</comment>
<dbReference type="PANTHER" id="PTHR32309">
    <property type="entry name" value="TYROSINE-PROTEIN KINASE"/>
    <property type="match status" value="1"/>
</dbReference>
<dbReference type="InterPro" id="IPR027417">
    <property type="entry name" value="P-loop_NTPase"/>
</dbReference>
<name>A0A2W0H2J7_9BACI</name>
<comment type="similarity">
    <text evidence="1">Belongs to the CpsD/CapB family.</text>
</comment>
<evidence type="ECO:0000256" key="2">
    <source>
        <dbReference type="ARBA" id="ARBA00011903"/>
    </source>
</evidence>
<proteinExistence type="inferred from homology"/>
<evidence type="ECO:0000256" key="7">
    <source>
        <dbReference type="ARBA" id="ARBA00023137"/>
    </source>
</evidence>
<dbReference type="Gene3D" id="3.40.50.300">
    <property type="entry name" value="P-loop containing nucleotide triphosphate hydrolases"/>
    <property type="match status" value="1"/>
</dbReference>
<evidence type="ECO:0000256" key="4">
    <source>
        <dbReference type="ARBA" id="ARBA00022741"/>
    </source>
</evidence>
<evidence type="ECO:0000256" key="9">
    <source>
        <dbReference type="SAM" id="MobiDB-lite"/>
    </source>
</evidence>
<evidence type="ECO:0000313" key="12">
    <source>
        <dbReference type="Proteomes" id="UP000248066"/>
    </source>
</evidence>
<dbReference type="CDD" id="cd05387">
    <property type="entry name" value="BY-kinase"/>
    <property type="match status" value="1"/>
</dbReference>
<evidence type="ECO:0000256" key="3">
    <source>
        <dbReference type="ARBA" id="ARBA00022679"/>
    </source>
</evidence>
<dbReference type="Proteomes" id="UP000248066">
    <property type="component" value="Unassembled WGS sequence"/>
</dbReference>
<dbReference type="PANTHER" id="PTHR32309:SF13">
    <property type="entry name" value="FERRIC ENTEROBACTIN TRANSPORT PROTEIN FEPE"/>
    <property type="match status" value="1"/>
</dbReference>
<dbReference type="FunFam" id="3.40.50.300:FF:000527">
    <property type="entry name" value="Tyrosine-protein kinase etk"/>
    <property type="match status" value="1"/>
</dbReference>
<evidence type="ECO:0000256" key="5">
    <source>
        <dbReference type="ARBA" id="ARBA00022777"/>
    </source>
</evidence>
<dbReference type="AlphaFoldDB" id="A0A2W0H2J7"/>
<dbReference type="GO" id="GO:0005524">
    <property type="term" value="F:ATP binding"/>
    <property type="evidence" value="ECO:0007669"/>
    <property type="project" value="UniProtKB-KW"/>
</dbReference>
<keyword evidence="5" id="KW-0418">Kinase</keyword>
<evidence type="ECO:0000256" key="6">
    <source>
        <dbReference type="ARBA" id="ARBA00022840"/>
    </source>
</evidence>
<evidence type="ECO:0000259" key="10">
    <source>
        <dbReference type="Pfam" id="PF13614"/>
    </source>
</evidence>
<protein>
    <recommendedName>
        <fullName evidence="2">non-specific protein-tyrosine kinase</fullName>
        <ecNumber evidence="2">2.7.10.2</ecNumber>
    </recommendedName>
</protein>
<keyword evidence="4" id="KW-0547">Nucleotide-binding</keyword>
<dbReference type="GO" id="GO:0005886">
    <property type="term" value="C:plasma membrane"/>
    <property type="evidence" value="ECO:0007669"/>
    <property type="project" value="UniProtKB-ARBA"/>
</dbReference>
<feature type="region of interest" description="Disordered" evidence="9">
    <location>
        <begin position="1"/>
        <end position="22"/>
    </location>
</feature>
<evidence type="ECO:0000256" key="8">
    <source>
        <dbReference type="ARBA" id="ARBA00051245"/>
    </source>
</evidence>
<dbReference type="InterPro" id="IPR025669">
    <property type="entry name" value="AAA_dom"/>
</dbReference>
<organism evidence="11 12">
    <name type="scientific">Alteribacter lacisalsi</name>
    <dbReference type="NCBI Taxonomy" id="2045244"/>
    <lineage>
        <taxon>Bacteria</taxon>
        <taxon>Bacillati</taxon>
        <taxon>Bacillota</taxon>
        <taxon>Bacilli</taxon>
        <taxon>Bacillales</taxon>
        <taxon>Bacillaceae</taxon>
        <taxon>Alteribacter</taxon>
    </lineage>
</organism>
<dbReference type="GO" id="GO:0042802">
    <property type="term" value="F:identical protein binding"/>
    <property type="evidence" value="ECO:0007669"/>
    <property type="project" value="UniProtKB-ARBA"/>
</dbReference>
<dbReference type="SUPFAM" id="SSF52540">
    <property type="entry name" value="P-loop containing nucleoside triphosphate hydrolases"/>
    <property type="match status" value="1"/>
</dbReference>
<comment type="catalytic activity">
    <reaction evidence="8">
        <text>L-tyrosyl-[protein] + ATP = O-phospho-L-tyrosyl-[protein] + ADP + H(+)</text>
        <dbReference type="Rhea" id="RHEA:10596"/>
        <dbReference type="Rhea" id="RHEA-COMP:10136"/>
        <dbReference type="Rhea" id="RHEA-COMP:20101"/>
        <dbReference type="ChEBI" id="CHEBI:15378"/>
        <dbReference type="ChEBI" id="CHEBI:30616"/>
        <dbReference type="ChEBI" id="CHEBI:46858"/>
        <dbReference type="ChEBI" id="CHEBI:61978"/>
        <dbReference type="ChEBI" id="CHEBI:456216"/>
        <dbReference type="EC" id="2.7.10.2"/>
    </reaction>
</comment>
<dbReference type="EC" id="2.7.10.2" evidence="2"/>
<dbReference type="EMBL" id="PDOF01000003">
    <property type="protein sequence ID" value="PYZ96013.1"/>
    <property type="molecule type" value="Genomic_DNA"/>
</dbReference>